<keyword evidence="9" id="KW-0560">Oxidoreductase</keyword>
<comment type="similarity">
    <text evidence="1 9">Belongs to the ferritin family.</text>
</comment>
<dbReference type="InterPro" id="IPR001519">
    <property type="entry name" value="Ferritin"/>
</dbReference>
<feature type="region of interest" description="Disordered" evidence="10">
    <location>
        <begin position="229"/>
        <end position="260"/>
    </location>
</feature>
<reference evidence="12 13" key="1">
    <citation type="journal article" date="2014" name="Nat. Commun.">
        <title>Klebsormidium flaccidum genome reveals primary factors for plant terrestrial adaptation.</title>
        <authorList>
            <person name="Hori K."/>
            <person name="Maruyama F."/>
            <person name="Fujisawa T."/>
            <person name="Togashi T."/>
            <person name="Yamamoto N."/>
            <person name="Seo M."/>
            <person name="Sato S."/>
            <person name="Yamada T."/>
            <person name="Mori H."/>
            <person name="Tajima N."/>
            <person name="Moriyama T."/>
            <person name="Ikeuchi M."/>
            <person name="Watanabe M."/>
            <person name="Wada H."/>
            <person name="Kobayashi K."/>
            <person name="Saito M."/>
            <person name="Masuda T."/>
            <person name="Sasaki-Sekimoto Y."/>
            <person name="Mashiguchi K."/>
            <person name="Awai K."/>
            <person name="Shimojima M."/>
            <person name="Masuda S."/>
            <person name="Iwai M."/>
            <person name="Nobusawa T."/>
            <person name="Narise T."/>
            <person name="Kondo S."/>
            <person name="Saito H."/>
            <person name="Sato R."/>
            <person name="Murakawa M."/>
            <person name="Ihara Y."/>
            <person name="Oshima-Yamada Y."/>
            <person name="Ohtaka K."/>
            <person name="Satoh M."/>
            <person name="Sonobe K."/>
            <person name="Ishii M."/>
            <person name="Ohtani R."/>
            <person name="Kanamori-Sato M."/>
            <person name="Honoki R."/>
            <person name="Miyazaki D."/>
            <person name="Mochizuki H."/>
            <person name="Umetsu J."/>
            <person name="Higashi K."/>
            <person name="Shibata D."/>
            <person name="Kamiya Y."/>
            <person name="Sato N."/>
            <person name="Nakamura Y."/>
            <person name="Tabata S."/>
            <person name="Ida S."/>
            <person name="Kurokawa K."/>
            <person name="Ohta H."/>
        </authorList>
    </citation>
    <scope>NUCLEOTIDE SEQUENCE [LARGE SCALE GENOMIC DNA]</scope>
    <source>
        <strain evidence="12 13">NIES-2285</strain>
    </source>
</reference>
<evidence type="ECO:0000256" key="3">
    <source>
        <dbReference type="ARBA" id="ARBA00022723"/>
    </source>
</evidence>
<evidence type="ECO:0000313" key="13">
    <source>
        <dbReference type="Proteomes" id="UP000054558"/>
    </source>
</evidence>
<dbReference type="Pfam" id="PF00210">
    <property type="entry name" value="Ferritin"/>
    <property type="match status" value="1"/>
</dbReference>
<keyword evidence="13" id="KW-1185">Reference proteome</keyword>
<dbReference type="STRING" id="105231.A0A1Y1I582"/>
<dbReference type="Proteomes" id="UP000054558">
    <property type="component" value="Unassembled WGS sequence"/>
</dbReference>
<feature type="compositionally biased region" description="Basic and acidic residues" evidence="10">
    <location>
        <begin position="11"/>
        <end position="26"/>
    </location>
</feature>
<organism evidence="12 13">
    <name type="scientific">Klebsormidium nitens</name>
    <name type="common">Green alga</name>
    <name type="synonym">Ulothrix nitens</name>
    <dbReference type="NCBI Taxonomy" id="105231"/>
    <lineage>
        <taxon>Eukaryota</taxon>
        <taxon>Viridiplantae</taxon>
        <taxon>Streptophyta</taxon>
        <taxon>Klebsormidiophyceae</taxon>
        <taxon>Klebsormidiales</taxon>
        <taxon>Klebsormidiaceae</taxon>
        <taxon>Klebsormidium</taxon>
    </lineage>
</organism>
<evidence type="ECO:0000256" key="9">
    <source>
        <dbReference type="RuleBase" id="RU361145"/>
    </source>
</evidence>
<feature type="binding site" evidence="8">
    <location>
        <position position="110"/>
    </location>
    <ligand>
        <name>Fe cation</name>
        <dbReference type="ChEBI" id="CHEBI:24875"/>
        <label>1</label>
    </ligand>
</feature>
<keyword evidence="4 8" id="KW-0408">Iron</keyword>
<evidence type="ECO:0000256" key="4">
    <source>
        <dbReference type="ARBA" id="ARBA00023004"/>
    </source>
</evidence>
<dbReference type="GO" id="GO:0005737">
    <property type="term" value="C:cytoplasm"/>
    <property type="evidence" value="ECO:0000318"/>
    <property type="project" value="GO_Central"/>
</dbReference>
<feature type="binding site" evidence="8">
    <location>
        <position position="159"/>
    </location>
    <ligand>
        <name>Fe cation</name>
        <dbReference type="ChEBI" id="CHEBI:24875"/>
        <label>1</label>
    </ligand>
</feature>
<dbReference type="PANTHER" id="PTHR11431">
    <property type="entry name" value="FERRITIN"/>
    <property type="match status" value="1"/>
</dbReference>
<gene>
    <name evidence="12" type="ORF">KFL_002700240</name>
</gene>
<dbReference type="GO" id="GO:0006826">
    <property type="term" value="P:iron ion transport"/>
    <property type="evidence" value="ECO:0007669"/>
    <property type="project" value="InterPro"/>
</dbReference>
<feature type="compositionally biased region" description="Low complexity" evidence="10">
    <location>
        <begin position="1"/>
        <end position="10"/>
    </location>
</feature>
<comment type="subunit">
    <text evidence="6">Oligomer of 24 subunits. There are two types of subunits: L (light) chain and H (heavy) chain. The major chain can be light or heavy, depending on the species and tissue type. The functional molecule forms a roughly spherical shell with a diameter of 12 nm and contains a central cavity into which the insoluble mineral iron core is deposited.</text>
</comment>
<comment type="function">
    <text evidence="5">Stores iron in a soluble, non-toxic, readily available form. Important for iron homeostasis. Has ferroxidase activity. Iron is taken up in the ferrous form and deposited as ferric hydroxides after oxidation.</text>
</comment>
<evidence type="ECO:0000256" key="10">
    <source>
        <dbReference type="SAM" id="MobiDB-lite"/>
    </source>
</evidence>
<evidence type="ECO:0000256" key="2">
    <source>
        <dbReference type="ARBA" id="ARBA00022434"/>
    </source>
</evidence>
<proteinExistence type="inferred from homology"/>
<comment type="catalytic activity">
    <reaction evidence="7 9">
        <text>4 Fe(2+) + O2 + 4 H(+) = 4 Fe(3+) + 2 H2O</text>
        <dbReference type="Rhea" id="RHEA:11148"/>
        <dbReference type="ChEBI" id="CHEBI:15377"/>
        <dbReference type="ChEBI" id="CHEBI:15378"/>
        <dbReference type="ChEBI" id="CHEBI:15379"/>
        <dbReference type="ChEBI" id="CHEBI:29033"/>
        <dbReference type="ChEBI" id="CHEBI:29034"/>
        <dbReference type="EC" id="1.16.3.1"/>
    </reaction>
</comment>
<evidence type="ECO:0000256" key="8">
    <source>
        <dbReference type="PIRSR" id="PIRSR601519-1"/>
    </source>
</evidence>
<dbReference type="GO" id="GO:0008198">
    <property type="term" value="F:ferrous iron binding"/>
    <property type="evidence" value="ECO:0000318"/>
    <property type="project" value="GO_Central"/>
</dbReference>
<dbReference type="InterPro" id="IPR008331">
    <property type="entry name" value="Ferritin_DPS_dom"/>
</dbReference>
<protein>
    <recommendedName>
        <fullName evidence="9">Ferritin</fullName>
        <ecNumber evidence="9">1.16.3.1</ecNumber>
    </recommendedName>
</protein>
<dbReference type="InterPro" id="IPR012347">
    <property type="entry name" value="Ferritin-like"/>
</dbReference>
<accession>A0A1Y1I582</accession>
<dbReference type="PROSITE" id="PS50905">
    <property type="entry name" value="FERRITIN_LIKE"/>
    <property type="match status" value="1"/>
</dbReference>
<dbReference type="InterPro" id="IPR009040">
    <property type="entry name" value="Ferritin-like_diiron"/>
</dbReference>
<dbReference type="GO" id="GO:0006879">
    <property type="term" value="P:intracellular iron ion homeostasis"/>
    <property type="evidence" value="ECO:0007669"/>
    <property type="project" value="UniProtKB-KW"/>
</dbReference>
<dbReference type="GO" id="GO:0004322">
    <property type="term" value="F:ferroxidase activity"/>
    <property type="evidence" value="ECO:0007669"/>
    <property type="project" value="UniProtKB-EC"/>
</dbReference>
<comment type="function">
    <text evidence="9">Stores iron in a soluble, non-toxic, readily available form. Important for iron homeostasis. Iron is taken up in the ferrous form and deposited as ferric hydroxides after oxidation.</text>
</comment>
<evidence type="ECO:0000256" key="1">
    <source>
        <dbReference type="ARBA" id="ARBA00007513"/>
    </source>
</evidence>
<evidence type="ECO:0000256" key="6">
    <source>
        <dbReference type="ARBA" id="ARBA00026060"/>
    </source>
</evidence>
<dbReference type="InterPro" id="IPR009078">
    <property type="entry name" value="Ferritin-like_SF"/>
</dbReference>
<keyword evidence="3 8" id="KW-0479">Metal-binding</keyword>
<evidence type="ECO:0000256" key="7">
    <source>
        <dbReference type="ARBA" id="ARBA00047990"/>
    </source>
</evidence>
<evidence type="ECO:0000313" key="12">
    <source>
        <dbReference type="EMBL" id="GAQ86105.1"/>
    </source>
</evidence>
<dbReference type="GO" id="GO:0008199">
    <property type="term" value="F:ferric iron binding"/>
    <property type="evidence" value="ECO:0000318"/>
    <property type="project" value="GO_Central"/>
</dbReference>
<dbReference type="EC" id="1.16.3.1" evidence="9"/>
<dbReference type="EMBL" id="DF237219">
    <property type="protein sequence ID" value="GAQ86105.1"/>
    <property type="molecule type" value="Genomic_DNA"/>
</dbReference>
<dbReference type="PANTHER" id="PTHR11431:SF75">
    <property type="entry name" value="FERRITIN"/>
    <property type="match status" value="1"/>
</dbReference>
<name>A0A1Y1I582_KLENI</name>
<feature type="domain" description="Ferritin-like diiron" evidence="11">
    <location>
        <begin position="58"/>
        <end position="211"/>
    </location>
</feature>
<keyword evidence="2 9" id="KW-0409">Iron storage</keyword>
<dbReference type="SUPFAM" id="SSF47240">
    <property type="entry name" value="Ferritin-like"/>
    <property type="match status" value="1"/>
</dbReference>
<dbReference type="OMA" id="ECQGWES"/>
<dbReference type="OrthoDB" id="186462at2759"/>
<sequence length="260" mass="27862">MAEGAAMDGAAGREGRPAEEHEETHKGYQPIGEIRACGGLDKLVGPTAGARPASLARMHLDPALDKQLSAAVGVALGTWYNLEAMAVFCLKDTVALPGFTRYFRGRAGQEYREARSIMDYVSQRGGAVQFKEIAPPPNSFNHEEKGDALFLMEYALALEKVQNDKYVQLFRAAGGSGDPGVQAFVQVRLLGPRAAIIQRTAQCVAQLRRLGKGAGVFVFNAQLLAEQPREESLGNEAEDQDWSLPGSGACKRAKSGVAQG</sequence>
<dbReference type="Gene3D" id="1.20.1260.10">
    <property type="match status" value="1"/>
</dbReference>
<dbReference type="AlphaFoldDB" id="A0A1Y1I582"/>
<feature type="region of interest" description="Disordered" evidence="10">
    <location>
        <begin position="1"/>
        <end position="29"/>
    </location>
</feature>
<evidence type="ECO:0000259" key="11">
    <source>
        <dbReference type="PROSITE" id="PS50905"/>
    </source>
</evidence>
<evidence type="ECO:0000256" key="5">
    <source>
        <dbReference type="ARBA" id="ARBA00025111"/>
    </source>
</evidence>